<dbReference type="Pfam" id="PF05724">
    <property type="entry name" value="TPMT"/>
    <property type="match status" value="1"/>
</dbReference>
<dbReference type="PANTHER" id="PTHR10259:SF11">
    <property type="entry name" value="THIOPURINE S-METHYLTRANSFERASE"/>
    <property type="match status" value="1"/>
</dbReference>
<dbReference type="GO" id="GO:0008119">
    <property type="term" value="F:thiopurine S-methyltransferase activity"/>
    <property type="evidence" value="ECO:0007669"/>
    <property type="project" value="UniProtKB-EC"/>
</dbReference>
<keyword evidence="3 6" id="KW-0489">Methyltransferase</keyword>
<feature type="binding site" evidence="6">
    <location>
        <position position="45"/>
    </location>
    <ligand>
        <name>S-adenosyl-L-methionine</name>
        <dbReference type="ChEBI" id="CHEBI:59789"/>
    </ligand>
</feature>
<evidence type="ECO:0000313" key="8">
    <source>
        <dbReference type="EMBL" id="MBW2939945.1"/>
    </source>
</evidence>
<comment type="catalytic activity">
    <reaction evidence="6">
        <text>S-adenosyl-L-methionine + a thiopurine = S-adenosyl-L-homocysteine + a thiopurine S-methylether.</text>
        <dbReference type="EC" id="2.1.1.67"/>
    </reaction>
</comment>
<keyword evidence="5 6" id="KW-0949">S-adenosyl-L-methionine</keyword>
<organism evidence="8 9">
    <name type="scientific">Zhongshania aquimaris</name>
    <dbReference type="NCBI Taxonomy" id="2857107"/>
    <lineage>
        <taxon>Bacteria</taxon>
        <taxon>Pseudomonadati</taxon>
        <taxon>Pseudomonadota</taxon>
        <taxon>Gammaproteobacteria</taxon>
        <taxon>Cellvibrionales</taxon>
        <taxon>Spongiibacteraceae</taxon>
        <taxon>Zhongshania</taxon>
    </lineage>
</organism>
<dbReference type="InterPro" id="IPR022474">
    <property type="entry name" value="Thiopur_S-MeTfrase_Se/Te_detox"/>
</dbReference>
<dbReference type="EMBL" id="JAHWDQ010000001">
    <property type="protein sequence ID" value="MBW2939945.1"/>
    <property type="molecule type" value="Genomic_DNA"/>
</dbReference>
<dbReference type="RefSeq" id="WP_219042178.1">
    <property type="nucleotide sequence ID" value="NZ_JAHWDQ010000001.1"/>
</dbReference>
<evidence type="ECO:0000256" key="4">
    <source>
        <dbReference type="ARBA" id="ARBA00022679"/>
    </source>
</evidence>
<dbReference type="HAMAP" id="MF_00812">
    <property type="entry name" value="Thiopur_methtran"/>
    <property type="match status" value="1"/>
</dbReference>
<dbReference type="GO" id="GO:0032259">
    <property type="term" value="P:methylation"/>
    <property type="evidence" value="ECO:0007669"/>
    <property type="project" value="UniProtKB-KW"/>
</dbReference>
<dbReference type="EC" id="2.1.1.67" evidence="6 7"/>
<reference evidence="8" key="1">
    <citation type="submission" date="2021-07" db="EMBL/GenBank/DDBJ databases">
        <title>Zhongshania sp. CAU 1632 isolated from seawater.</title>
        <authorList>
            <person name="Kim W."/>
        </authorList>
    </citation>
    <scope>NUCLEOTIDE SEQUENCE</scope>
    <source>
        <strain evidence="8">CAU 1632</strain>
    </source>
</reference>
<feature type="binding site" evidence="6">
    <location>
        <position position="66"/>
    </location>
    <ligand>
        <name>S-adenosyl-L-methionine</name>
        <dbReference type="ChEBI" id="CHEBI:59789"/>
    </ligand>
</feature>
<sequence>MDAEFWHQRWGANEIGFHQERGNPLLKAHFSKLNLAAGSRVFIPLCGKTNDIAWLLAQGVHVIGAELSELAIEALFADLGLRPDVTELGKLRRYRAPYIDIFVGDIFELSAELVGEVDAIYDRAALVALPESMRRSYTVLLTEICRAALQLIICFEYNQDLQEGPPFSIGEAELRDHYEAVYALQCLDRVKLEGGFKGGAAANEVVWLLNKTEVSLL</sequence>
<protein>
    <recommendedName>
        <fullName evidence="6 7">Thiopurine S-methyltransferase</fullName>
        <ecNumber evidence="6 7">2.1.1.67</ecNumber>
    </recommendedName>
    <alternativeName>
        <fullName evidence="6">Thiopurine methyltransferase</fullName>
    </alternativeName>
</protein>
<dbReference type="PROSITE" id="PS51585">
    <property type="entry name" value="SAM_MT_TPMT"/>
    <property type="match status" value="1"/>
</dbReference>
<comment type="subcellular location">
    <subcellularLocation>
        <location evidence="1 6">Cytoplasm</location>
    </subcellularLocation>
</comment>
<dbReference type="NCBIfam" id="TIGR03840">
    <property type="entry name" value="TMPT_Se_Te"/>
    <property type="match status" value="1"/>
</dbReference>
<dbReference type="PANTHER" id="PTHR10259">
    <property type="entry name" value="THIOPURINE S-METHYLTRANSFERASE"/>
    <property type="match status" value="1"/>
</dbReference>
<dbReference type="Proteomes" id="UP001166291">
    <property type="component" value="Unassembled WGS sequence"/>
</dbReference>
<evidence type="ECO:0000256" key="5">
    <source>
        <dbReference type="ARBA" id="ARBA00022691"/>
    </source>
</evidence>
<keyword evidence="4 6" id="KW-0808">Transferase</keyword>
<dbReference type="InterPro" id="IPR008854">
    <property type="entry name" value="TPMT"/>
</dbReference>
<name>A0ABS6VNQ5_9GAMM</name>
<proteinExistence type="inferred from homology"/>
<evidence type="ECO:0000256" key="2">
    <source>
        <dbReference type="ARBA" id="ARBA00022490"/>
    </source>
</evidence>
<feature type="binding site" evidence="6">
    <location>
        <position position="10"/>
    </location>
    <ligand>
        <name>S-adenosyl-L-methionine</name>
        <dbReference type="ChEBI" id="CHEBI:59789"/>
    </ligand>
</feature>
<comment type="similarity">
    <text evidence="6">Belongs to the class I-like SAM-binding methyltransferase superfamily. TPMT family.</text>
</comment>
<accession>A0ABS6VNQ5</accession>
<feature type="binding site" evidence="6">
    <location>
        <position position="123"/>
    </location>
    <ligand>
        <name>S-adenosyl-L-methionine</name>
        <dbReference type="ChEBI" id="CHEBI:59789"/>
    </ligand>
</feature>
<comment type="caution">
    <text evidence="8">The sequence shown here is derived from an EMBL/GenBank/DDBJ whole genome shotgun (WGS) entry which is preliminary data.</text>
</comment>
<dbReference type="NCBIfam" id="NF009732">
    <property type="entry name" value="PRK13255.1"/>
    <property type="match status" value="1"/>
</dbReference>
<dbReference type="InterPro" id="IPR025835">
    <property type="entry name" value="Thiopurine_S-MeTrfase"/>
</dbReference>
<evidence type="ECO:0000256" key="1">
    <source>
        <dbReference type="ARBA" id="ARBA00004496"/>
    </source>
</evidence>
<evidence type="ECO:0000256" key="3">
    <source>
        <dbReference type="ARBA" id="ARBA00022603"/>
    </source>
</evidence>
<dbReference type="PIRSF" id="PIRSF023956">
    <property type="entry name" value="Thiopurine_S-methyltransferase"/>
    <property type="match status" value="1"/>
</dbReference>
<evidence type="ECO:0000256" key="7">
    <source>
        <dbReference type="NCBIfam" id="TIGR03840"/>
    </source>
</evidence>
<evidence type="ECO:0000256" key="6">
    <source>
        <dbReference type="HAMAP-Rule" id="MF_00812"/>
    </source>
</evidence>
<evidence type="ECO:0000313" key="9">
    <source>
        <dbReference type="Proteomes" id="UP001166291"/>
    </source>
</evidence>
<keyword evidence="9" id="KW-1185">Reference proteome</keyword>
<gene>
    <name evidence="8" type="primary">tmpT</name>
    <name evidence="6" type="synonym">tpm</name>
    <name evidence="8" type="ORF">KXJ70_04125</name>
</gene>
<keyword evidence="2 6" id="KW-0963">Cytoplasm</keyword>